<reference evidence="1 2" key="1">
    <citation type="submission" date="2024-01" db="EMBL/GenBank/DDBJ databases">
        <title>A draft genome for the cacao thread blight pathogen Marasmiellus scandens.</title>
        <authorList>
            <person name="Baruah I.K."/>
            <person name="Leung J."/>
            <person name="Bukari Y."/>
            <person name="Amoako-Attah I."/>
            <person name="Meinhardt L.W."/>
            <person name="Bailey B.A."/>
            <person name="Cohen S.P."/>
        </authorList>
    </citation>
    <scope>NUCLEOTIDE SEQUENCE [LARGE SCALE GENOMIC DNA]</scope>
    <source>
        <strain evidence="1 2">GH-19</strain>
    </source>
</reference>
<evidence type="ECO:0000313" key="1">
    <source>
        <dbReference type="EMBL" id="KAK7472261.1"/>
    </source>
</evidence>
<dbReference type="GO" id="GO:0004321">
    <property type="term" value="F:fatty-acyl-CoA synthase activity"/>
    <property type="evidence" value="ECO:0007669"/>
    <property type="project" value="UniProtKB-EC"/>
</dbReference>
<dbReference type="Proteomes" id="UP001498398">
    <property type="component" value="Unassembled WGS sequence"/>
</dbReference>
<evidence type="ECO:0000313" key="2">
    <source>
        <dbReference type="Proteomes" id="UP001498398"/>
    </source>
</evidence>
<protein>
    <submittedName>
        <fullName evidence="1">Fatty acid synthase alpha subunit Lsd1</fullName>
        <ecNumber evidence="1">2.3.1.86</ecNumber>
    </submittedName>
</protein>
<accession>A0ABR1K9W4</accession>
<gene>
    <name evidence="1" type="primary">fas2_1</name>
    <name evidence="1" type="ORF">VKT23_000382</name>
</gene>
<dbReference type="EC" id="2.3.1.86" evidence="1"/>
<comment type="caution">
    <text evidence="1">The sequence shown here is derived from an EMBL/GenBank/DDBJ whole genome shotgun (WGS) entry which is preliminary data.</text>
</comment>
<name>A0ABR1K9W4_9AGAR</name>
<proteinExistence type="predicted"/>
<keyword evidence="2" id="KW-1185">Reference proteome</keyword>
<keyword evidence="1" id="KW-0808">Transferase</keyword>
<keyword evidence="1" id="KW-0012">Acyltransferase</keyword>
<dbReference type="EMBL" id="JBANRG010000001">
    <property type="protein sequence ID" value="KAK7472261.1"/>
    <property type="molecule type" value="Genomic_DNA"/>
</dbReference>
<sequence length="371" mass="42381">MRLRHTSTSEDFKVGSSLWNRFWSQHHGPVYSTEPDLTVSILEDFRRRICEKLSINYTPIWQVMKDTQDVFNGFGAQEACDALCAAHIHPRMPVTFICKNSVLWNRFQATVIEQHCSRVRRIQSKPILPYASKEMAFCMNTKGHNMYSQGILCYRREKVYVTQKWLDEAHAMGLLDPNAVLGEDGIAKAQMGDTLSDSHNFCAAPQKVRGKTVGLLNYVHKIPKNQSSSTSINMYSPFVCQCPEDWSYALEVYGKPVNFIKCINETTLGPYSFQIFVDTVWSKEHMDADATKLVGRPAIEHFGNGHYKRPKIANIRSGVSHKSSIRNLQKMHYGLDDTSEAEVEEPLIESKPYEGGRVLRSSKTKEKRMPY</sequence>
<organism evidence="1 2">
    <name type="scientific">Marasmiellus scandens</name>
    <dbReference type="NCBI Taxonomy" id="2682957"/>
    <lineage>
        <taxon>Eukaryota</taxon>
        <taxon>Fungi</taxon>
        <taxon>Dikarya</taxon>
        <taxon>Basidiomycota</taxon>
        <taxon>Agaricomycotina</taxon>
        <taxon>Agaricomycetes</taxon>
        <taxon>Agaricomycetidae</taxon>
        <taxon>Agaricales</taxon>
        <taxon>Marasmiineae</taxon>
        <taxon>Omphalotaceae</taxon>
        <taxon>Marasmiellus</taxon>
    </lineage>
</organism>